<evidence type="ECO:0000313" key="20">
    <source>
        <dbReference type="EMBL" id="SEQ86647.1"/>
    </source>
</evidence>
<evidence type="ECO:0000313" key="21">
    <source>
        <dbReference type="Proteomes" id="UP000199647"/>
    </source>
</evidence>
<evidence type="ECO:0000256" key="12">
    <source>
        <dbReference type="ARBA" id="ARBA00023268"/>
    </source>
</evidence>
<evidence type="ECO:0000256" key="16">
    <source>
        <dbReference type="ARBA" id="ARBA00048493"/>
    </source>
</evidence>
<evidence type="ECO:0000256" key="5">
    <source>
        <dbReference type="ARBA" id="ARBA00022679"/>
    </source>
</evidence>
<feature type="active site" description="Proton acceptor" evidence="18">
    <location>
        <position position="331"/>
    </location>
</feature>
<dbReference type="Pfam" id="PF14602">
    <property type="entry name" value="Hexapep_2"/>
    <property type="match status" value="1"/>
</dbReference>
<organism evidence="20 21">
    <name type="scientific">Faunimonas pinastri</name>
    <dbReference type="NCBI Taxonomy" id="1855383"/>
    <lineage>
        <taxon>Bacteria</taxon>
        <taxon>Pseudomonadati</taxon>
        <taxon>Pseudomonadota</taxon>
        <taxon>Alphaproteobacteria</taxon>
        <taxon>Hyphomicrobiales</taxon>
        <taxon>Afifellaceae</taxon>
        <taxon>Faunimonas</taxon>
    </lineage>
</organism>
<evidence type="ECO:0000256" key="11">
    <source>
        <dbReference type="ARBA" id="ARBA00022984"/>
    </source>
</evidence>
<dbReference type="GO" id="GO:0071555">
    <property type="term" value="P:cell wall organization"/>
    <property type="evidence" value="ECO:0007669"/>
    <property type="project" value="UniProtKB-KW"/>
</dbReference>
<feature type="binding site" evidence="18">
    <location>
        <begin position="354"/>
        <end position="355"/>
    </location>
    <ligand>
        <name>acetyl-CoA</name>
        <dbReference type="ChEBI" id="CHEBI:57288"/>
    </ligand>
</feature>
<dbReference type="InterPro" id="IPR038009">
    <property type="entry name" value="GlmU_C_LbH"/>
</dbReference>
<dbReference type="SUPFAM" id="SSF51161">
    <property type="entry name" value="Trimeric LpxA-like enzymes"/>
    <property type="match status" value="1"/>
</dbReference>
<dbReference type="NCBIfam" id="NF010933">
    <property type="entry name" value="PRK14353.1"/>
    <property type="match status" value="1"/>
</dbReference>
<dbReference type="GO" id="GO:0005737">
    <property type="term" value="C:cytoplasm"/>
    <property type="evidence" value="ECO:0007669"/>
    <property type="project" value="UniProtKB-SubCell"/>
</dbReference>
<dbReference type="PANTHER" id="PTHR43584">
    <property type="entry name" value="NUCLEOTIDYL TRANSFERASE"/>
    <property type="match status" value="1"/>
</dbReference>
<dbReference type="InterPro" id="IPR005882">
    <property type="entry name" value="Bifunctional_GlmU"/>
</dbReference>
<evidence type="ECO:0000256" key="7">
    <source>
        <dbReference type="ARBA" id="ARBA00022723"/>
    </source>
</evidence>
<dbReference type="InterPro" id="IPR025877">
    <property type="entry name" value="MobA-like_NTP_Trfase"/>
</dbReference>
<feature type="binding site" evidence="18">
    <location>
        <position position="319"/>
    </location>
    <ligand>
        <name>UDP-N-acetyl-alpha-D-glucosamine</name>
        <dbReference type="ChEBI" id="CHEBI:57705"/>
    </ligand>
</feature>
<dbReference type="InterPro" id="IPR050065">
    <property type="entry name" value="GlmU-like"/>
</dbReference>
<keyword evidence="14 18" id="KW-0961">Cell wall biogenesis/degradation</keyword>
<feature type="region of interest" description="N-acetyltransferase" evidence="18">
    <location>
        <begin position="236"/>
        <end position="432"/>
    </location>
</feature>
<evidence type="ECO:0000256" key="4">
    <source>
        <dbReference type="ARBA" id="ARBA00022490"/>
    </source>
</evidence>
<evidence type="ECO:0000259" key="19">
    <source>
        <dbReference type="Pfam" id="PF12804"/>
    </source>
</evidence>
<evidence type="ECO:0000256" key="9">
    <source>
        <dbReference type="ARBA" id="ARBA00022842"/>
    </source>
</evidence>
<dbReference type="GO" id="GO:0016020">
    <property type="term" value="C:membrane"/>
    <property type="evidence" value="ECO:0007669"/>
    <property type="project" value="GOC"/>
</dbReference>
<feature type="binding site" evidence="18">
    <location>
        <position position="140"/>
    </location>
    <ligand>
        <name>UDP-N-acetyl-alpha-D-glucosamine</name>
        <dbReference type="ChEBI" id="CHEBI:57705"/>
    </ligand>
</feature>
<feature type="binding site" evidence="18">
    <location>
        <position position="373"/>
    </location>
    <ligand>
        <name>acetyl-CoA</name>
        <dbReference type="ChEBI" id="CHEBI:57288"/>
    </ligand>
</feature>
<feature type="binding site" evidence="18">
    <location>
        <position position="7"/>
    </location>
    <ligand>
        <name>UDP-N-acetyl-alpha-D-glucosamine</name>
        <dbReference type="ChEBI" id="CHEBI:57705"/>
    </ligand>
</feature>
<keyword evidence="11 18" id="KW-0573">Peptidoglycan synthesis</keyword>
<dbReference type="InterPro" id="IPR018357">
    <property type="entry name" value="Hexapep_transf_CS"/>
</dbReference>
<dbReference type="Gene3D" id="3.90.550.10">
    <property type="entry name" value="Spore Coat Polysaccharide Biosynthesis Protein SpsA, Chain A"/>
    <property type="match status" value="1"/>
</dbReference>
<dbReference type="GO" id="GO:0000902">
    <property type="term" value="P:cell morphogenesis"/>
    <property type="evidence" value="ECO:0007669"/>
    <property type="project" value="UniProtKB-UniRule"/>
</dbReference>
<feature type="binding site" evidence="18">
    <location>
        <position position="391"/>
    </location>
    <ligand>
        <name>acetyl-CoA</name>
        <dbReference type="ChEBI" id="CHEBI:57288"/>
    </ligand>
</feature>
<keyword evidence="4 18" id="KW-0963">Cytoplasm</keyword>
<dbReference type="InterPro" id="IPR001451">
    <property type="entry name" value="Hexapep"/>
</dbReference>
<dbReference type="STRING" id="1855383.SAMN05216548_108140"/>
<dbReference type="GO" id="GO:0009245">
    <property type="term" value="P:lipid A biosynthetic process"/>
    <property type="evidence" value="ECO:0007669"/>
    <property type="project" value="UniProtKB-UniRule"/>
</dbReference>
<keyword evidence="6 18" id="KW-0548">Nucleotidyltransferase</keyword>
<feature type="binding site" evidence="18">
    <location>
        <position position="408"/>
    </location>
    <ligand>
        <name>acetyl-CoA</name>
        <dbReference type="ChEBI" id="CHEBI:57288"/>
    </ligand>
</feature>
<feature type="binding site" evidence="18">
    <location>
        <position position="60"/>
    </location>
    <ligand>
        <name>UDP-N-acetyl-alpha-D-glucosamine</name>
        <dbReference type="ChEBI" id="CHEBI:57705"/>
    </ligand>
</feature>
<dbReference type="PANTHER" id="PTHR43584:SF3">
    <property type="entry name" value="BIFUNCTIONAL PROTEIN GLMU"/>
    <property type="match status" value="1"/>
</dbReference>
<evidence type="ECO:0000256" key="3">
    <source>
        <dbReference type="ARBA" id="ARBA00007947"/>
    </source>
</evidence>
<keyword evidence="8 18" id="KW-0677">Repeat</keyword>
<comment type="caution">
    <text evidence="18">Lacks conserved residue(s) required for the propagation of feature annotation.</text>
</comment>
<comment type="pathway">
    <text evidence="18">Nucleotide-sugar biosynthesis; UDP-N-acetyl-alpha-D-glucosamine biosynthesis; N-acetyl-alpha-D-glucosamine 1-phosphate from alpha-D-glucosamine 6-phosphate (route II): step 2/2.</text>
</comment>
<feature type="binding site" evidence="18">
    <location>
        <begin position="88"/>
        <end position="90"/>
    </location>
    <ligand>
        <name>UDP-N-acetyl-alpha-D-glucosamine</name>
        <dbReference type="ChEBI" id="CHEBI:57705"/>
    </ligand>
</feature>
<evidence type="ECO:0000256" key="1">
    <source>
        <dbReference type="ARBA" id="ARBA00004496"/>
    </source>
</evidence>
<keyword evidence="9 18" id="KW-0460">Magnesium</keyword>
<evidence type="ECO:0000256" key="15">
    <source>
        <dbReference type="ARBA" id="ARBA00048247"/>
    </source>
</evidence>
<keyword evidence="21" id="KW-1185">Reference proteome</keyword>
<sequence length="432" mass="45311">MRSALPKVLHRIGHLPMVGHVLKTLGSAGIDRLAVVVGPNHGAVRAAVGELAPHASIHMQEQRLGTAHAVLAARPELEHATDDVLVVYGDTPFVTPEAIAHLRAGLAEGASVVVAGFRPESPKGYGRLVMEGERLLAIREEKDASEAERQITLCNAGMMAFRGDVALAILDAIGSDNAQKEFYLTDAVEVANDRGLRVDVAEIAADEVFGINDRVQLAGAEQLFQAQRRRAAMVEGATLIAPETVFFAHDTVLGRDVTIEPNVVFGPGVTVADNVVIRAFSHIEGAQVASGATVGPFARLRPGAEIGEGAHIGNFVEIKAATVETGAKVNHLTYIGDARVGAKSNIGAGTVTCNYDGVNKFRTDIGANAFIGSNSSLVAPIAIGDGAYVASGSVLTEDVEADALAFGRARQVAKPGRAAVLREAQKDRRKPT</sequence>
<dbReference type="InterPro" id="IPR011004">
    <property type="entry name" value="Trimer_LpxA-like_sf"/>
</dbReference>
<dbReference type="Pfam" id="PF12804">
    <property type="entry name" value="NTP_transf_3"/>
    <property type="match status" value="1"/>
</dbReference>
<feature type="binding site" evidence="18">
    <location>
        <position position="212"/>
    </location>
    <ligand>
        <name>UDP-N-acetyl-alpha-D-glucosamine</name>
        <dbReference type="ChEBI" id="CHEBI:57705"/>
    </ligand>
</feature>
<dbReference type="UniPathway" id="UPA00973"/>
<dbReference type="Pfam" id="PF00132">
    <property type="entry name" value="Hexapep"/>
    <property type="match status" value="2"/>
</dbReference>
<reference evidence="20 21" key="1">
    <citation type="submission" date="2016-10" db="EMBL/GenBank/DDBJ databases">
        <authorList>
            <person name="de Groot N.N."/>
        </authorList>
    </citation>
    <scope>NUCLEOTIDE SEQUENCE [LARGE SCALE GENOMIC DNA]</scope>
    <source>
        <strain evidence="20 21">A52C2</strain>
    </source>
</reference>
<feature type="binding site" evidence="18">
    <location>
        <position position="301"/>
    </location>
    <ligand>
        <name>UDP-N-acetyl-alpha-D-glucosamine</name>
        <dbReference type="ChEBI" id="CHEBI:57705"/>
    </ligand>
</feature>
<dbReference type="HAMAP" id="MF_01631">
    <property type="entry name" value="GlmU"/>
    <property type="match status" value="1"/>
</dbReference>
<feature type="binding site" evidence="18">
    <location>
        <position position="126"/>
    </location>
    <ligand>
        <name>UDP-N-acetyl-alpha-D-glucosamine</name>
        <dbReference type="ChEBI" id="CHEBI:57705"/>
    </ligand>
</feature>
<dbReference type="Gene3D" id="2.160.10.10">
    <property type="entry name" value="Hexapeptide repeat proteins"/>
    <property type="match status" value="1"/>
</dbReference>
<comment type="pathway">
    <text evidence="18">Bacterial outer membrane biogenesis; LPS lipid A biosynthesis.</text>
</comment>
<dbReference type="SUPFAM" id="SSF53448">
    <property type="entry name" value="Nucleotide-diphospho-sugar transferases"/>
    <property type="match status" value="1"/>
</dbReference>
<keyword evidence="7 18" id="KW-0479">Metal-binding</keyword>
<dbReference type="GO" id="GO:0000287">
    <property type="term" value="F:magnesium ion binding"/>
    <property type="evidence" value="ECO:0007669"/>
    <property type="project" value="UniProtKB-UniRule"/>
</dbReference>
<accession>A0A1H9JIM5</accession>
<comment type="pathway">
    <text evidence="18">Nucleotide-sugar biosynthesis; UDP-N-acetyl-alpha-D-glucosamine biosynthesis; UDP-N-acetyl-alpha-D-glucosamine from N-acetyl-alpha-D-glucosamine 1-phosphate: step 1/1.</text>
</comment>
<dbReference type="GO" id="GO:0019134">
    <property type="term" value="F:glucosamine-1-phosphate N-acetyltransferase activity"/>
    <property type="evidence" value="ECO:0007669"/>
    <property type="project" value="UniProtKB-UniRule"/>
</dbReference>
<dbReference type="PROSITE" id="PS00101">
    <property type="entry name" value="HEXAPEP_TRANSFERASES"/>
    <property type="match status" value="1"/>
</dbReference>
<evidence type="ECO:0000256" key="17">
    <source>
        <dbReference type="ARBA" id="ARBA00049628"/>
    </source>
</evidence>
<dbReference type="CDD" id="cd02540">
    <property type="entry name" value="GT2_GlmU_N_bac"/>
    <property type="match status" value="1"/>
</dbReference>
<dbReference type="GO" id="GO:0006048">
    <property type="term" value="P:UDP-N-acetylglucosamine biosynthetic process"/>
    <property type="evidence" value="ECO:0007669"/>
    <property type="project" value="UniProtKB-UniPathway"/>
</dbReference>
<keyword evidence="12 18" id="KW-0511">Multifunctional enzyme</keyword>
<proteinExistence type="inferred from homology"/>
<evidence type="ECO:0000256" key="18">
    <source>
        <dbReference type="HAMAP-Rule" id="MF_01631"/>
    </source>
</evidence>
<comment type="function">
    <text evidence="17 18">Catalyzes the last two sequential reactions in the de novo biosynthetic pathway for UDP-N-acetylglucosamine (UDP-GlcNAc). The C-terminal domain catalyzes the transfer of acetyl group from acetyl coenzyme A to glucosamine-1-phosphate (GlcN-1-P) to produce N-acetylglucosamine-1-phosphate (GlcNAc-1-P), which is converted into UDP-GlcNAc by the transfer of uridine 5-monophosphate (from uridine 5-triphosphate), a reaction catalyzed by the N-terminal domain.</text>
</comment>
<dbReference type="CDD" id="cd03353">
    <property type="entry name" value="LbH_GlmU_C"/>
    <property type="match status" value="1"/>
</dbReference>
<dbReference type="Proteomes" id="UP000199647">
    <property type="component" value="Unassembled WGS sequence"/>
</dbReference>
<dbReference type="EMBL" id="FOFG01000008">
    <property type="protein sequence ID" value="SEQ86647.1"/>
    <property type="molecule type" value="Genomic_DNA"/>
</dbReference>
<evidence type="ECO:0000256" key="14">
    <source>
        <dbReference type="ARBA" id="ARBA00023316"/>
    </source>
</evidence>
<protein>
    <recommendedName>
        <fullName evidence="18">Bifunctional protein GlmU</fullName>
    </recommendedName>
    <domain>
        <recommendedName>
            <fullName evidence="18">UDP-N-acetylglucosamine pyrophosphorylase</fullName>
            <ecNumber evidence="18">2.7.7.23</ecNumber>
        </recommendedName>
        <alternativeName>
            <fullName evidence="18">N-acetylglucosamine-1-phosphate uridyltransferase</fullName>
        </alternativeName>
    </domain>
    <domain>
        <recommendedName>
            <fullName evidence="18">Glucosamine-1-phosphate N-acetyltransferase</fullName>
            <ecNumber evidence="18">2.3.1.157</ecNumber>
        </recommendedName>
    </domain>
</protein>
<dbReference type="GO" id="GO:0008360">
    <property type="term" value="P:regulation of cell shape"/>
    <property type="evidence" value="ECO:0007669"/>
    <property type="project" value="UniProtKB-KW"/>
</dbReference>
<comment type="similarity">
    <text evidence="3 18">In the N-terminal section; belongs to the N-acetylglucosamine-1-phosphate uridyltransferase family.</text>
</comment>
<dbReference type="AlphaFoldDB" id="A0A1H9JIM5"/>
<keyword evidence="10 18" id="KW-0133">Cell shape</keyword>
<comment type="similarity">
    <text evidence="2 18">In the C-terminal section; belongs to the transferase hexapeptide repeat family.</text>
</comment>
<feature type="binding site" evidence="18">
    <location>
        <position position="334"/>
    </location>
    <ligand>
        <name>UDP-N-acetyl-alpha-D-glucosamine</name>
        <dbReference type="ChEBI" id="CHEBI:57705"/>
    </ligand>
</feature>
<evidence type="ECO:0000256" key="13">
    <source>
        <dbReference type="ARBA" id="ARBA00023315"/>
    </source>
</evidence>
<comment type="subunit">
    <text evidence="18">Homotrimer.</text>
</comment>
<dbReference type="EC" id="2.7.7.23" evidence="18"/>
<feature type="domain" description="MobA-like NTP transferase" evidence="19">
    <location>
        <begin position="6"/>
        <end position="119"/>
    </location>
</feature>
<comment type="cofactor">
    <cofactor evidence="18">
        <name>Mg(2+)</name>
        <dbReference type="ChEBI" id="CHEBI:18420"/>
    </cofactor>
    <text evidence="18">Binds 1 Mg(2+) ion per subunit.</text>
</comment>
<dbReference type="EC" id="2.3.1.157" evidence="18"/>
<feature type="binding site" evidence="18">
    <location>
        <position position="345"/>
    </location>
    <ligand>
        <name>UDP-N-acetyl-alpha-D-glucosamine</name>
        <dbReference type="ChEBI" id="CHEBI:57705"/>
    </ligand>
</feature>
<comment type="catalytic activity">
    <reaction evidence="16 18">
        <text>N-acetyl-alpha-D-glucosamine 1-phosphate + UTP + H(+) = UDP-N-acetyl-alpha-D-glucosamine + diphosphate</text>
        <dbReference type="Rhea" id="RHEA:13509"/>
        <dbReference type="ChEBI" id="CHEBI:15378"/>
        <dbReference type="ChEBI" id="CHEBI:33019"/>
        <dbReference type="ChEBI" id="CHEBI:46398"/>
        <dbReference type="ChEBI" id="CHEBI:57705"/>
        <dbReference type="ChEBI" id="CHEBI:57776"/>
        <dbReference type="EC" id="2.7.7.23"/>
    </reaction>
</comment>
<comment type="subcellular location">
    <subcellularLocation>
        <location evidence="1 18">Cytoplasm</location>
    </subcellularLocation>
</comment>
<evidence type="ECO:0000256" key="2">
    <source>
        <dbReference type="ARBA" id="ARBA00007707"/>
    </source>
</evidence>
<dbReference type="NCBIfam" id="TIGR01173">
    <property type="entry name" value="glmU"/>
    <property type="match status" value="1"/>
</dbReference>
<feature type="region of interest" description="Linker" evidence="18">
    <location>
        <begin position="215"/>
        <end position="235"/>
    </location>
</feature>
<evidence type="ECO:0000256" key="10">
    <source>
        <dbReference type="ARBA" id="ARBA00022960"/>
    </source>
</evidence>
<feature type="binding site" evidence="18">
    <location>
        <position position="90"/>
    </location>
    <ligand>
        <name>Mg(2+)</name>
        <dbReference type="ChEBI" id="CHEBI:18420"/>
    </ligand>
</feature>
<feature type="binding site" evidence="18">
    <location>
        <position position="212"/>
    </location>
    <ligand>
        <name>Mg(2+)</name>
        <dbReference type="ChEBI" id="CHEBI:18420"/>
    </ligand>
</feature>
<dbReference type="GO" id="GO:0009252">
    <property type="term" value="P:peptidoglycan biosynthetic process"/>
    <property type="evidence" value="ECO:0007669"/>
    <property type="project" value="UniProtKB-UniRule"/>
</dbReference>
<feature type="binding site" evidence="18">
    <location>
        <position position="348"/>
    </location>
    <ligand>
        <name>acetyl-CoA</name>
        <dbReference type="ChEBI" id="CHEBI:57288"/>
    </ligand>
</feature>
<dbReference type="GO" id="GO:0003977">
    <property type="term" value="F:UDP-N-acetylglucosamine diphosphorylase activity"/>
    <property type="evidence" value="ECO:0007669"/>
    <property type="project" value="UniProtKB-UniRule"/>
</dbReference>
<gene>
    <name evidence="18" type="primary">glmU</name>
    <name evidence="20" type="ORF">SAMN05216548_108140</name>
</gene>
<feature type="region of interest" description="Pyrophosphorylase" evidence="18">
    <location>
        <begin position="1"/>
        <end position="214"/>
    </location>
</feature>
<feature type="binding site" evidence="18">
    <location>
        <position position="155"/>
    </location>
    <ligand>
        <name>UDP-N-acetyl-alpha-D-glucosamine</name>
        <dbReference type="ChEBI" id="CHEBI:57705"/>
    </ligand>
</feature>
<keyword evidence="13 18" id="KW-0012">Acyltransferase</keyword>
<evidence type="ECO:0000256" key="6">
    <source>
        <dbReference type="ARBA" id="ARBA00022695"/>
    </source>
</evidence>
<comment type="catalytic activity">
    <reaction evidence="15 18">
        <text>alpha-D-glucosamine 1-phosphate + acetyl-CoA = N-acetyl-alpha-D-glucosamine 1-phosphate + CoA + H(+)</text>
        <dbReference type="Rhea" id="RHEA:13725"/>
        <dbReference type="ChEBI" id="CHEBI:15378"/>
        <dbReference type="ChEBI" id="CHEBI:57287"/>
        <dbReference type="ChEBI" id="CHEBI:57288"/>
        <dbReference type="ChEBI" id="CHEBI:57776"/>
        <dbReference type="ChEBI" id="CHEBI:58516"/>
        <dbReference type="EC" id="2.3.1.157"/>
    </reaction>
</comment>
<evidence type="ECO:0000256" key="8">
    <source>
        <dbReference type="ARBA" id="ARBA00022737"/>
    </source>
</evidence>
<name>A0A1H9JIM5_9HYPH</name>
<feature type="binding site" evidence="18">
    <location>
        <begin position="65"/>
        <end position="66"/>
    </location>
    <ligand>
        <name>UDP-N-acetyl-alpha-D-glucosamine</name>
        <dbReference type="ChEBI" id="CHEBI:57705"/>
    </ligand>
</feature>
<dbReference type="InterPro" id="IPR029044">
    <property type="entry name" value="Nucleotide-diphossugar_trans"/>
</dbReference>
<keyword evidence="5 18" id="KW-0808">Transferase</keyword>
<dbReference type="UniPathway" id="UPA00113">
    <property type="reaction ID" value="UER00532"/>
</dbReference>